<dbReference type="InterPro" id="IPR010496">
    <property type="entry name" value="AL/BT2_dom"/>
</dbReference>
<name>A0A8E6EX82_9BACT</name>
<reference evidence="2" key="1">
    <citation type="submission" date="2021-05" db="EMBL/GenBank/DDBJ databases">
        <title>Complete genome sequence of the cellulolytic planctomycete Telmatocola sphagniphila SP2T and characterization of the first cellulase from planctomycetes.</title>
        <authorList>
            <person name="Rakitin A.L."/>
            <person name="Beletsky A.V."/>
            <person name="Naumoff D.G."/>
            <person name="Kulichevskaya I.S."/>
            <person name="Mardanov A.V."/>
            <person name="Ravin N.V."/>
            <person name="Dedysh S.N."/>
        </authorList>
    </citation>
    <scope>NUCLEOTIDE SEQUENCE</scope>
    <source>
        <strain evidence="2">SP2T</strain>
    </source>
</reference>
<dbReference type="KEGG" id="tsph:KIH39_01045"/>
<proteinExistence type="predicted"/>
<sequence length="246" mass="27197">MVLCAIVLLVSQVSGQRFLNGIVWPEPPVVTPGEGSAPPSDAEVLFDGKNFDAWNGAKDWKIDEDGGFTVKGVLKTKKSFGDCQLHVEFASPKVVKGNGQGRGNNGIGLMDAHYEIQVLDSYNNPTYPEGQAASVYNQKPPMVNSSRKPGEWQTYDIIFTTPRFSDDGKVKTPGYVTVIHNGVVVQNHSEIKGFTHYDRATAYDKHPEKLPLVLMYHGDPVRFRNIWIRDIKEPVGKEGKKGPEGK</sequence>
<gene>
    <name evidence="2" type="ORF">KIH39_01045</name>
</gene>
<dbReference type="AlphaFoldDB" id="A0A8E6EX82"/>
<protein>
    <submittedName>
        <fullName evidence="2">DUF1080 domain-containing protein</fullName>
    </submittedName>
</protein>
<dbReference type="EMBL" id="CP074694">
    <property type="protein sequence ID" value="QVL34810.1"/>
    <property type="molecule type" value="Genomic_DNA"/>
</dbReference>
<evidence type="ECO:0000313" key="2">
    <source>
        <dbReference type="EMBL" id="QVL34810.1"/>
    </source>
</evidence>
<dbReference type="Proteomes" id="UP000676194">
    <property type="component" value="Chromosome"/>
</dbReference>
<dbReference type="Pfam" id="PF06439">
    <property type="entry name" value="3keto-disac_hyd"/>
    <property type="match status" value="1"/>
</dbReference>
<organism evidence="2 3">
    <name type="scientific">Telmatocola sphagniphila</name>
    <dbReference type="NCBI Taxonomy" id="1123043"/>
    <lineage>
        <taxon>Bacteria</taxon>
        <taxon>Pseudomonadati</taxon>
        <taxon>Planctomycetota</taxon>
        <taxon>Planctomycetia</taxon>
        <taxon>Gemmatales</taxon>
        <taxon>Gemmataceae</taxon>
    </lineage>
</organism>
<accession>A0A8E6EX82</accession>
<keyword evidence="3" id="KW-1185">Reference proteome</keyword>
<dbReference type="Gene3D" id="2.60.120.560">
    <property type="entry name" value="Exo-inulinase, domain 1"/>
    <property type="match status" value="1"/>
</dbReference>
<feature type="domain" description="3-keto-alpha-glucoside-1,2-lyase/3-keto-2-hydroxy-glucal hydratase" evidence="1">
    <location>
        <begin position="42"/>
        <end position="229"/>
    </location>
</feature>
<evidence type="ECO:0000313" key="3">
    <source>
        <dbReference type="Proteomes" id="UP000676194"/>
    </source>
</evidence>
<evidence type="ECO:0000259" key="1">
    <source>
        <dbReference type="Pfam" id="PF06439"/>
    </source>
</evidence>
<dbReference type="GO" id="GO:0016787">
    <property type="term" value="F:hydrolase activity"/>
    <property type="evidence" value="ECO:0007669"/>
    <property type="project" value="InterPro"/>
</dbReference>